<evidence type="ECO:0000313" key="2">
    <source>
        <dbReference type="Proteomes" id="UP000183649"/>
    </source>
</evidence>
<organism evidence="1 2">
    <name type="scientific">Thiomonas bhubaneswarensis</name>
    <dbReference type="NCBI Taxonomy" id="339866"/>
    <lineage>
        <taxon>Bacteria</taxon>
        <taxon>Pseudomonadati</taxon>
        <taxon>Pseudomonadota</taxon>
        <taxon>Betaproteobacteria</taxon>
        <taxon>Burkholderiales</taxon>
        <taxon>Thiomonas</taxon>
    </lineage>
</organism>
<dbReference type="InterPro" id="IPR016155">
    <property type="entry name" value="Mopterin_synth/thiamin_S_b"/>
</dbReference>
<name>A0A0K6I5S4_9BURK</name>
<protein>
    <submittedName>
        <fullName evidence="1">Thiamine biosynthesis protein ThiS</fullName>
    </submittedName>
</protein>
<dbReference type="Pfam" id="PF02597">
    <property type="entry name" value="ThiS"/>
    <property type="match status" value="1"/>
</dbReference>
<dbReference type="NCBIfam" id="TIGR01683">
    <property type="entry name" value="thiS"/>
    <property type="match status" value="1"/>
</dbReference>
<dbReference type="InterPro" id="IPR010035">
    <property type="entry name" value="Thi_S"/>
</dbReference>
<proteinExistence type="predicted"/>
<dbReference type="PANTHER" id="PTHR34472:SF1">
    <property type="entry name" value="SULFUR CARRIER PROTEIN THIS"/>
    <property type="match status" value="1"/>
</dbReference>
<dbReference type="InterPro" id="IPR012675">
    <property type="entry name" value="Beta-grasp_dom_sf"/>
</dbReference>
<evidence type="ECO:0000313" key="1">
    <source>
        <dbReference type="EMBL" id="CUA98408.1"/>
    </source>
</evidence>
<dbReference type="Proteomes" id="UP000183649">
    <property type="component" value="Unassembled WGS sequence"/>
</dbReference>
<sequence>MSPSSTEPRSALPLQLNGQALATHCATLAELLAEHGYDTTRAMACAVNQQFVPRDRWAEKKLQADDHIEVVCPVVGG</sequence>
<dbReference type="STRING" id="339866.GCA_001418255_02122"/>
<gene>
    <name evidence="1" type="ORF">Ga0061069_10783</name>
</gene>
<reference evidence="2" key="1">
    <citation type="submission" date="2015-08" db="EMBL/GenBank/DDBJ databases">
        <authorList>
            <person name="Varghese N."/>
        </authorList>
    </citation>
    <scope>NUCLEOTIDE SEQUENCE [LARGE SCALE GENOMIC DNA]</scope>
    <source>
        <strain evidence="2">DSM 18181</strain>
    </source>
</reference>
<dbReference type="EMBL" id="CYHF01000007">
    <property type="protein sequence ID" value="CUA98408.1"/>
    <property type="molecule type" value="Genomic_DNA"/>
</dbReference>
<keyword evidence="2" id="KW-1185">Reference proteome</keyword>
<dbReference type="SUPFAM" id="SSF54285">
    <property type="entry name" value="MoaD/ThiS"/>
    <property type="match status" value="1"/>
</dbReference>
<dbReference type="RefSeq" id="WP_055450988.1">
    <property type="nucleotide sequence ID" value="NZ_CYHF01000007.1"/>
</dbReference>
<dbReference type="CDD" id="cd00565">
    <property type="entry name" value="Ubl_ThiS"/>
    <property type="match status" value="1"/>
</dbReference>
<dbReference type="Gene3D" id="3.10.20.30">
    <property type="match status" value="1"/>
</dbReference>
<dbReference type="InterPro" id="IPR003749">
    <property type="entry name" value="ThiS/MoaD-like"/>
</dbReference>
<accession>A0A0K6I5S4</accession>
<dbReference type="AlphaFoldDB" id="A0A0K6I5S4"/>
<dbReference type="PANTHER" id="PTHR34472">
    <property type="entry name" value="SULFUR CARRIER PROTEIN THIS"/>
    <property type="match status" value="1"/>
</dbReference>